<feature type="non-terminal residue" evidence="1">
    <location>
        <position position="1"/>
    </location>
</feature>
<dbReference type="EMBL" id="CAJVPI010006214">
    <property type="protein sequence ID" value="CAG8677794.1"/>
    <property type="molecule type" value="Genomic_DNA"/>
</dbReference>
<accession>A0A9N9EHT1</accession>
<gene>
    <name evidence="1" type="ORF">PBRASI_LOCUS11642</name>
</gene>
<dbReference type="Proteomes" id="UP000789739">
    <property type="component" value="Unassembled WGS sequence"/>
</dbReference>
<reference evidence="1" key="1">
    <citation type="submission" date="2021-06" db="EMBL/GenBank/DDBJ databases">
        <authorList>
            <person name="Kallberg Y."/>
            <person name="Tangrot J."/>
            <person name="Rosling A."/>
        </authorList>
    </citation>
    <scope>NUCLEOTIDE SEQUENCE</scope>
    <source>
        <strain evidence="1">BR232B</strain>
    </source>
</reference>
<comment type="caution">
    <text evidence="1">The sequence shown here is derived from an EMBL/GenBank/DDBJ whole genome shotgun (WGS) entry which is preliminary data.</text>
</comment>
<proteinExistence type="predicted"/>
<sequence>VMDLNRDIGEALRKAREMAEPNHGTLPSTIITATTTSLSCQALNPTDKAMTKDAISELGNSIEQTDIKCDNMNDNDINVTNKARKQKLDNSNQKD</sequence>
<evidence type="ECO:0000313" key="1">
    <source>
        <dbReference type="EMBL" id="CAG8677794.1"/>
    </source>
</evidence>
<organism evidence="1 2">
    <name type="scientific">Paraglomus brasilianum</name>
    <dbReference type="NCBI Taxonomy" id="144538"/>
    <lineage>
        <taxon>Eukaryota</taxon>
        <taxon>Fungi</taxon>
        <taxon>Fungi incertae sedis</taxon>
        <taxon>Mucoromycota</taxon>
        <taxon>Glomeromycotina</taxon>
        <taxon>Glomeromycetes</taxon>
        <taxon>Paraglomerales</taxon>
        <taxon>Paraglomeraceae</taxon>
        <taxon>Paraglomus</taxon>
    </lineage>
</organism>
<keyword evidence="2" id="KW-1185">Reference proteome</keyword>
<dbReference type="AlphaFoldDB" id="A0A9N9EHT1"/>
<protein>
    <submittedName>
        <fullName evidence="1">7798_t:CDS:1</fullName>
    </submittedName>
</protein>
<evidence type="ECO:0000313" key="2">
    <source>
        <dbReference type="Proteomes" id="UP000789739"/>
    </source>
</evidence>
<name>A0A9N9EHT1_9GLOM</name>
<feature type="non-terminal residue" evidence="1">
    <location>
        <position position="95"/>
    </location>
</feature>